<protein>
    <recommendedName>
        <fullName evidence="3">DUF1853 family protein</fullName>
    </recommendedName>
</protein>
<dbReference type="AlphaFoldDB" id="A0A4R7PYN0"/>
<dbReference type="RefSeq" id="WP_133758153.1">
    <property type="nucleotide sequence ID" value="NZ_SOBW01000008.1"/>
</dbReference>
<sequence length="268" mass="31100">MDTVTLQRNFEGYVNTPLLWCDAPVYGLKPYVMGSYSIEHHIIPNGKNLRLGKLVEQFVFHEMAADPSCIILAKNIQIQDDKLTIGELDALLVTNTGPVHLEIIYKFYLYDPDVGDSELAHWIGPNRKDALVQKLNKLKEKQLPLLYHPKTQPLIKKLGLNASDIQQQVLFKAQLFLPLHFRGDAFSQLNLECVNGFYCNSADLAQFKAHLFYIPSKLNWIMDPDDNVSWLDYEDFMVDVMVWLHEHRSPLCWLKTGTYIKKFFVVWW</sequence>
<organism evidence="1 2">
    <name type="scientific">Gelidibacter sediminis</name>
    <dbReference type="NCBI Taxonomy" id="1608710"/>
    <lineage>
        <taxon>Bacteria</taxon>
        <taxon>Pseudomonadati</taxon>
        <taxon>Bacteroidota</taxon>
        <taxon>Flavobacteriia</taxon>
        <taxon>Flavobacteriales</taxon>
        <taxon>Flavobacteriaceae</taxon>
        <taxon>Gelidibacter</taxon>
    </lineage>
</organism>
<keyword evidence="2" id="KW-1185">Reference proteome</keyword>
<dbReference type="InterPro" id="IPR015003">
    <property type="entry name" value="DUF1853"/>
</dbReference>
<evidence type="ECO:0008006" key="3">
    <source>
        <dbReference type="Google" id="ProtNLM"/>
    </source>
</evidence>
<dbReference type="OrthoDB" id="1466769at2"/>
<gene>
    <name evidence="1" type="ORF">BXY82_2154</name>
</gene>
<name>A0A4R7PYN0_9FLAO</name>
<dbReference type="EMBL" id="SOBW01000008">
    <property type="protein sequence ID" value="TDU40114.1"/>
    <property type="molecule type" value="Genomic_DNA"/>
</dbReference>
<proteinExistence type="predicted"/>
<dbReference type="Proteomes" id="UP000294689">
    <property type="component" value="Unassembled WGS sequence"/>
</dbReference>
<accession>A0A4R7PYN0</accession>
<dbReference type="Pfam" id="PF08907">
    <property type="entry name" value="DUF1853"/>
    <property type="match status" value="1"/>
</dbReference>
<comment type="caution">
    <text evidence="1">The sequence shown here is derived from an EMBL/GenBank/DDBJ whole genome shotgun (WGS) entry which is preliminary data.</text>
</comment>
<evidence type="ECO:0000313" key="1">
    <source>
        <dbReference type="EMBL" id="TDU40114.1"/>
    </source>
</evidence>
<evidence type="ECO:0000313" key="2">
    <source>
        <dbReference type="Proteomes" id="UP000294689"/>
    </source>
</evidence>
<reference evidence="1 2" key="1">
    <citation type="submission" date="2019-03" db="EMBL/GenBank/DDBJ databases">
        <title>Genomic Encyclopedia of Archaeal and Bacterial Type Strains, Phase II (KMG-II): from individual species to whole genera.</title>
        <authorList>
            <person name="Goeker M."/>
        </authorList>
    </citation>
    <scope>NUCLEOTIDE SEQUENCE [LARGE SCALE GENOMIC DNA]</scope>
    <source>
        <strain evidence="1 2">DSM 28135</strain>
    </source>
</reference>